<proteinExistence type="predicted"/>
<protein>
    <submittedName>
        <fullName evidence="1">Uncharacterized protein</fullName>
    </submittedName>
</protein>
<reference evidence="1" key="2">
    <citation type="submission" date="2015-07" db="EMBL/GenBank/DDBJ databases">
        <title>Plasmids, circular viruses and viroids from rat gut.</title>
        <authorList>
            <person name="Jorgensen T.J."/>
            <person name="Hansen M.A."/>
            <person name="Xu Z."/>
            <person name="Tabak M.A."/>
            <person name="Sorensen S.J."/>
            <person name="Hansen L.H."/>
        </authorList>
    </citation>
    <scope>NUCLEOTIDE SEQUENCE</scope>
    <source>
        <strain evidence="1">RGFK0973</strain>
    </source>
</reference>
<reference evidence="1" key="1">
    <citation type="submission" date="2015-06" db="EMBL/GenBank/DDBJ databases">
        <authorList>
            <person name="Joergensen T."/>
        </authorList>
    </citation>
    <scope>NUCLEOTIDE SEQUENCE</scope>
    <source>
        <strain evidence="1">RGFK0973</strain>
    </source>
</reference>
<accession>A0A0H5Q2D6</accession>
<sequence>MYTMKISAEQWFDSVHVTAVLTEHSDDGSMPRVTTMRRTGKLPLDPSGVPTEDQRAFLTEAVLLIRDVTLGSLSKPWM</sequence>
<organism evidence="1">
    <name type="scientific">uncultured prokaryote</name>
    <dbReference type="NCBI Taxonomy" id="198431"/>
    <lineage>
        <taxon>unclassified sequences</taxon>
        <taxon>environmental samples</taxon>
    </lineage>
</organism>
<dbReference type="AlphaFoldDB" id="A0A0H5Q2D6"/>
<dbReference type="EMBL" id="LN853570">
    <property type="protein sequence ID" value="CRY96191.1"/>
    <property type="molecule type" value="Genomic_DNA"/>
</dbReference>
<evidence type="ECO:0000313" key="1">
    <source>
        <dbReference type="EMBL" id="CRY96191.1"/>
    </source>
</evidence>
<name>A0A0H5Q2D6_9ZZZZ</name>